<proteinExistence type="predicted"/>
<comment type="subcellular location">
    <subcellularLocation>
        <location evidence="1">Cell outer membrane</location>
    </subcellularLocation>
</comment>
<evidence type="ECO:0000256" key="2">
    <source>
        <dbReference type="ARBA" id="ARBA00023136"/>
    </source>
</evidence>
<evidence type="ECO:0000256" key="4">
    <source>
        <dbReference type="PROSITE-ProRule" id="PRU00473"/>
    </source>
</evidence>
<dbReference type="InterPro" id="IPR036737">
    <property type="entry name" value="OmpA-like_sf"/>
</dbReference>
<dbReference type="InterPro" id="IPR011990">
    <property type="entry name" value="TPR-like_helical_dom_sf"/>
</dbReference>
<keyword evidence="2 4" id="KW-0472">Membrane</keyword>
<dbReference type="InterPro" id="IPR050330">
    <property type="entry name" value="Bact_OuterMem_StrucFunc"/>
</dbReference>
<dbReference type="Gene3D" id="3.30.1330.60">
    <property type="entry name" value="OmpA-like domain"/>
    <property type="match status" value="1"/>
</dbReference>
<dbReference type="PANTHER" id="PTHR30329">
    <property type="entry name" value="STATOR ELEMENT OF FLAGELLAR MOTOR COMPLEX"/>
    <property type="match status" value="1"/>
</dbReference>
<dbReference type="Pfam" id="PF07676">
    <property type="entry name" value="PD40"/>
    <property type="match status" value="2"/>
</dbReference>
<dbReference type="Gene3D" id="2.120.10.30">
    <property type="entry name" value="TolB, C-terminal domain"/>
    <property type="match status" value="1"/>
</dbReference>
<dbReference type="InterPro" id="IPR006664">
    <property type="entry name" value="OMP_bac"/>
</dbReference>
<dbReference type="RefSeq" id="WP_263051791.1">
    <property type="nucleotide sequence ID" value="NZ_CP106735.1"/>
</dbReference>
<dbReference type="SUPFAM" id="SSF48452">
    <property type="entry name" value="TPR-like"/>
    <property type="match status" value="1"/>
</dbReference>
<dbReference type="EMBL" id="CP106735">
    <property type="protein sequence ID" value="UXX80061.1"/>
    <property type="molecule type" value="Genomic_DNA"/>
</dbReference>
<dbReference type="SUPFAM" id="SSF49464">
    <property type="entry name" value="Carboxypeptidase regulatory domain-like"/>
    <property type="match status" value="1"/>
</dbReference>
<feature type="domain" description="OmpA-like" evidence="5">
    <location>
        <begin position="546"/>
        <end position="668"/>
    </location>
</feature>
<dbReference type="Proteomes" id="UP001062165">
    <property type="component" value="Chromosome"/>
</dbReference>
<dbReference type="InterPro" id="IPR008969">
    <property type="entry name" value="CarboxyPept-like_regulatory"/>
</dbReference>
<dbReference type="PROSITE" id="PS51123">
    <property type="entry name" value="OMPA_2"/>
    <property type="match status" value="1"/>
</dbReference>
<evidence type="ECO:0000313" key="6">
    <source>
        <dbReference type="EMBL" id="UXX80061.1"/>
    </source>
</evidence>
<dbReference type="InterPro" id="IPR006665">
    <property type="entry name" value="OmpA-like"/>
</dbReference>
<dbReference type="PRINTS" id="PR01021">
    <property type="entry name" value="OMPADOMAIN"/>
</dbReference>
<protein>
    <submittedName>
        <fullName evidence="6">OmpA family protein</fullName>
    </submittedName>
</protein>
<organism evidence="6 7">
    <name type="scientific">Reichenbachiella carrageenanivorans</name>
    <dbReference type="NCBI Taxonomy" id="2979869"/>
    <lineage>
        <taxon>Bacteria</taxon>
        <taxon>Pseudomonadati</taxon>
        <taxon>Bacteroidota</taxon>
        <taxon>Cytophagia</taxon>
        <taxon>Cytophagales</taxon>
        <taxon>Reichenbachiellaceae</taxon>
        <taxon>Reichenbachiella</taxon>
    </lineage>
</organism>
<accession>A0ABY6D1P0</accession>
<dbReference type="PANTHER" id="PTHR30329:SF21">
    <property type="entry name" value="LIPOPROTEIN YIAD-RELATED"/>
    <property type="match status" value="1"/>
</dbReference>
<evidence type="ECO:0000256" key="3">
    <source>
        <dbReference type="ARBA" id="ARBA00023237"/>
    </source>
</evidence>
<reference evidence="6" key="1">
    <citation type="submission" date="2022-10" db="EMBL/GenBank/DDBJ databases">
        <title>Comparative genomics and taxonomic characterization of three novel marine species of genus Reichenbachiella exhibiting antioxidant and polysaccharide degradation activities.</title>
        <authorList>
            <person name="Muhammad N."/>
            <person name="Lee Y.-J."/>
            <person name="Ko J."/>
            <person name="Kim S.-G."/>
        </authorList>
    </citation>
    <scope>NUCLEOTIDE SEQUENCE</scope>
    <source>
        <strain evidence="6">Wsw4-B4</strain>
    </source>
</reference>
<gene>
    <name evidence="6" type="ORF">N7E81_02940</name>
</gene>
<evidence type="ECO:0000259" key="5">
    <source>
        <dbReference type="PROSITE" id="PS51123"/>
    </source>
</evidence>
<dbReference type="SUPFAM" id="SSF82171">
    <property type="entry name" value="DPP6 N-terminal domain-like"/>
    <property type="match status" value="1"/>
</dbReference>
<keyword evidence="7" id="KW-1185">Reference proteome</keyword>
<dbReference type="Pfam" id="PF13431">
    <property type="entry name" value="TPR_17"/>
    <property type="match status" value="1"/>
</dbReference>
<dbReference type="CDD" id="cd07185">
    <property type="entry name" value="OmpA_C-like"/>
    <property type="match status" value="1"/>
</dbReference>
<dbReference type="InterPro" id="IPR011659">
    <property type="entry name" value="WD40"/>
</dbReference>
<dbReference type="Pfam" id="PF00691">
    <property type="entry name" value="OmpA"/>
    <property type="match status" value="1"/>
</dbReference>
<name>A0ABY6D1P0_9BACT</name>
<dbReference type="SUPFAM" id="SSF103088">
    <property type="entry name" value="OmpA-like"/>
    <property type="match status" value="1"/>
</dbReference>
<sequence>MQRKIYTLILVVQFSLPLCGQTITSSVLRKADKEFNEFSYANAVTYYKLVLKKDASQKYAISQVALSYRNLNQPDSAEVWFKKAIESDTTHTDFYFYLAEALLSNQKYTEAKYWYGQYHVEAKSDSRSSRKLAALEDIDQFFINKDQVIIEPIVGNSKGSDFSPAFFKDGIMFVSSRPRSMWVKHEFNWDESNFLDYYYFSNSDEAIGYYEGGLNTKFHEGPLVFYNHQQSVVYTRNNLDRKKLKKGKNGVTNLKLFFANWDSNLQQWVNETPFVYNDDNYSIGAPAISEDGSVLIFSSDMPGGFGASDLYVSYRDSQGWSKPQNLGASVNSEGRDGFPFIYQDQLYFASDGLEGLGGLDIYRIDFDAGAIGQQVSNLGAPFNSSRDDFGLIVNESDGYFSSNRGESHVDNIYKFRAPSIEHSLIMGEVCHLSTNMPIQGADVFVKGKTGEYLYTRSDKNGHFSILTPRHTDWVVTARKFNYNLMAEQLADNTNEDTLEIRRLYLREISTETVVVSNDSTVPVVAVPVEDNRIKSYDETSFFVDEFSIGDTLRADSVYFDRDSYELRTDAMETLGGVVNFMIEHVEIGIELHSHTDSRDSYQYNQVLSENRSVTARDYLVERGIDIRRITLVNHGESKLVNDCGNGVPCTEYQYERNRRVVIYLIKEGTSQSF</sequence>
<evidence type="ECO:0000313" key="7">
    <source>
        <dbReference type="Proteomes" id="UP001062165"/>
    </source>
</evidence>
<evidence type="ECO:0000256" key="1">
    <source>
        <dbReference type="ARBA" id="ARBA00004442"/>
    </source>
</evidence>
<dbReference type="Gene3D" id="1.25.40.10">
    <property type="entry name" value="Tetratricopeptide repeat domain"/>
    <property type="match status" value="1"/>
</dbReference>
<dbReference type="InterPro" id="IPR011042">
    <property type="entry name" value="6-blade_b-propeller_TolB-like"/>
</dbReference>
<keyword evidence="3" id="KW-0998">Cell outer membrane</keyword>